<evidence type="ECO:0000313" key="3">
    <source>
        <dbReference type="EMBL" id="QHA25178.1"/>
    </source>
</evidence>
<dbReference type="PROSITE" id="PS01009">
    <property type="entry name" value="CRISP_1"/>
    <property type="match status" value="1"/>
</dbReference>
<dbReference type="SUPFAM" id="SSF55797">
    <property type="entry name" value="PR-1-like"/>
    <property type="match status" value="1"/>
</dbReference>
<dbReference type="PROSITE" id="PS01010">
    <property type="entry name" value="CRISP_2"/>
    <property type="match status" value="1"/>
</dbReference>
<dbReference type="Gene3D" id="3.40.33.10">
    <property type="entry name" value="CAP"/>
    <property type="match status" value="1"/>
</dbReference>
<protein>
    <submittedName>
        <fullName evidence="3">Venom allergen/CRISP</fullName>
    </submittedName>
</protein>
<dbReference type="InterPro" id="IPR035940">
    <property type="entry name" value="CAP_sf"/>
</dbReference>
<dbReference type="PRINTS" id="PR00838">
    <property type="entry name" value="V5ALLERGEN"/>
</dbReference>
<dbReference type="Pfam" id="PF00188">
    <property type="entry name" value="CAP"/>
    <property type="match status" value="1"/>
</dbReference>
<feature type="domain" description="SCP" evidence="2">
    <location>
        <begin position="79"/>
        <end position="241"/>
    </location>
</feature>
<name>A0A6B9KE58_9ARAC</name>
<keyword evidence="1" id="KW-1133">Transmembrane helix</keyword>
<proteinExistence type="evidence at transcript level"/>
<dbReference type="PANTHER" id="PTHR10334">
    <property type="entry name" value="CYSTEINE-RICH SECRETORY PROTEIN-RELATED"/>
    <property type="match status" value="1"/>
</dbReference>
<dbReference type="SMART" id="SM00198">
    <property type="entry name" value="SCP"/>
    <property type="match status" value="1"/>
</dbReference>
<dbReference type="GO" id="GO:0005576">
    <property type="term" value="C:extracellular region"/>
    <property type="evidence" value="ECO:0007669"/>
    <property type="project" value="InterPro"/>
</dbReference>
<dbReference type="AlphaFoldDB" id="A0A6B9KE58"/>
<dbReference type="InterPro" id="IPR014044">
    <property type="entry name" value="CAP_dom"/>
</dbReference>
<feature type="transmembrane region" description="Helical" evidence="1">
    <location>
        <begin position="21"/>
        <end position="43"/>
    </location>
</feature>
<keyword evidence="1" id="KW-0812">Transmembrane</keyword>
<dbReference type="CDD" id="cd05380">
    <property type="entry name" value="CAP_euk"/>
    <property type="match status" value="1"/>
</dbReference>
<evidence type="ECO:0000256" key="1">
    <source>
        <dbReference type="SAM" id="Phobius"/>
    </source>
</evidence>
<organism evidence="3">
    <name type="scientific">Periegops suteri</name>
    <dbReference type="NCBI Taxonomy" id="440353"/>
    <lineage>
        <taxon>Eukaryota</taxon>
        <taxon>Metazoa</taxon>
        <taxon>Ecdysozoa</taxon>
        <taxon>Arthropoda</taxon>
        <taxon>Chelicerata</taxon>
        <taxon>Arachnida</taxon>
        <taxon>Araneae</taxon>
        <taxon>Araneomorphae</taxon>
        <taxon>Haplogynae</taxon>
        <taxon>Scytodoidea</taxon>
        <taxon>Periegopidae</taxon>
        <taxon>Periegops</taxon>
    </lineage>
</organism>
<dbReference type="InterPro" id="IPR001283">
    <property type="entry name" value="CRISP-related"/>
</dbReference>
<dbReference type="EMBL" id="MN004901">
    <property type="protein sequence ID" value="QHA25178.1"/>
    <property type="molecule type" value="mRNA"/>
</dbReference>
<keyword evidence="1" id="KW-0472">Membrane</keyword>
<dbReference type="PRINTS" id="PR00837">
    <property type="entry name" value="V5TPXLIKE"/>
</dbReference>
<sequence length="435" mass="48781">MRASKQEKHRIFSFQTKNDMVVSGILSQCIYCAISLLMIHVMFVQSQCPDLYRRYSAKHTFCQPPNNQCNILARTVSKEDAKTIVQAHNEYRSKIAMGKETTGNLPSSADMLQMEWDDELAAVAEKHAENCKFEHDCNECRQISKFNVGQNLYTSWRCSNDIPQPDWKAAVKSWYDEVADFNKNIVGSFNPAGGTGVIGHFTQVIWAQTWKVGCGYVAYKEGEKMNQMYTCNYGPGGNMYEAPVYTSGKPCSLCPVNSCCGKNCNTQPEYDGLCKMNGNEAPKYPRTGSYEYYCDFTNPAICLYETPAGMKQWTVYNTLSGSYIGIILEGGETSTLNFRTPFKGKDPSCFSVSYRKGPNVAGEVGSSELKEHFENIQDSYGYDVPLSQDTTQFMSFGMNLNWNADFTVSINFSVPPGATAQYVELKNVFLKRGPC</sequence>
<accession>A0A6B9KE58</accession>
<reference evidence="3" key="1">
    <citation type="submission" date="2019-05" db="EMBL/GenBank/DDBJ databases">
        <title>Not so dangerous after all? Venom composition and potency of the pholcid (daddy long-leg) spider Physocyclus mexicanus.</title>
        <authorList>
            <person name="Zobel-Thropp P.A."/>
            <person name="Mullins J."/>
            <person name="Kristensen C."/>
            <person name="Kronmiller B.A."/>
            <person name="David C.L."/>
            <person name="Breci L.A."/>
            <person name="Binford G.J."/>
        </authorList>
    </citation>
    <scope>NUCLEOTIDE SEQUENCE</scope>
    <source>
        <tissue evidence="3">Venom gland</tissue>
    </source>
</reference>
<evidence type="ECO:0000259" key="2">
    <source>
        <dbReference type="SMART" id="SM00198"/>
    </source>
</evidence>
<dbReference type="InterPro" id="IPR002413">
    <property type="entry name" value="V5_allergen-like"/>
</dbReference>
<dbReference type="InterPro" id="IPR018244">
    <property type="entry name" value="Allrgn_V5/Tpx1_CS"/>
</dbReference>